<accession>A0A176QDS3</accession>
<dbReference type="STRING" id="262209.AWH69_07820"/>
<comment type="cofactor">
    <cofactor evidence="1">
        <name>Mg(2+)</name>
        <dbReference type="ChEBI" id="CHEBI:18420"/>
    </cofactor>
</comment>
<dbReference type="GO" id="GO:0006020">
    <property type="term" value="P:inositol metabolic process"/>
    <property type="evidence" value="ECO:0007669"/>
    <property type="project" value="TreeGrafter"/>
</dbReference>
<feature type="binding site" evidence="1">
    <location>
        <position position="219"/>
    </location>
    <ligand>
        <name>Mg(2+)</name>
        <dbReference type="ChEBI" id="CHEBI:18420"/>
        <label>1</label>
        <note>catalytic</note>
    </ligand>
</feature>
<sequence length="262" mass="27066">MSTDPTTVPADLDDAALAAELVHRAGALAAAMRAEGLTGARKTSVSDVVTAADHAAEELVVSVLARLRPDDGIVGEEGAEAPSRSGRTWVIDPVDGTYNFLAGLAYWCSALALRDDTGVVLGAVHQPVTGERWLGGRDLPTSLGGAPLEPLADLPLEQVCLATYLHPTRLADPALREPWLAACEGAATVRMLGSGSCDLAAVAAGRVGVWAQPLVPAWDWLPGEALVLGAGGRTAQVDVRGTTWSVAGRPTAVEQVLSALTR</sequence>
<keyword evidence="1" id="KW-0460">Magnesium</keyword>
<feature type="binding site" evidence="1">
    <location>
        <position position="92"/>
    </location>
    <ligand>
        <name>Mg(2+)</name>
        <dbReference type="ChEBI" id="CHEBI:18420"/>
        <label>1</label>
        <note>catalytic</note>
    </ligand>
</feature>
<dbReference type="CDD" id="cd01637">
    <property type="entry name" value="IMPase_like"/>
    <property type="match status" value="1"/>
</dbReference>
<dbReference type="Gene3D" id="3.40.190.80">
    <property type="match status" value="1"/>
</dbReference>
<dbReference type="Pfam" id="PF00459">
    <property type="entry name" value="Inositol_P"/>
    <property type="match status" value="1"/>
</dbReference>
<reference evidence="2 3" key="1">
    <citation type="submission" date="2016-01" db="EMBL/GenBank/DDBJ databases">
        <title>Janibacter melonis strain CD11_4 genome sequencing and assembly.</title>
        <authorList>
            <person name="Nair G.R."/>
            <person name="Kaur G."/>
            <person name="Chander A.M."/>
            <person name="Mayilraj S."/>
        </authorList>
    </citation>
    <scope>NUCLEOTIDE SEQUENCE [LARGE SCALE GENOMIC DNA]</scope>
    <source>
        <strain evidence="2 3">CD11-4</strain>
    </source>
</reference>
<feature type="binding site" evidence="1">
    <location>
        <position position="95"/>
    </location>
    <ligand>
        <name>Mg(2+)</name>
        <dbReference type="ChEBI" id="CHEBI:18420"/>
        <label>1</label>
        <note>catalytic</note>
    </ligand>
</feature>
<gene>
    <name evidence="2" type="ORF">AWH69_07820</name>
</gene>
<keyword evidence="3" id="KW-1185">Reference proteome</keyword>
<dbReference type="InterPro" id="IPR000760">
    <property type="entry name" value="Inositol_monophosphatase-like"/>
</dbReference>
<organism evidence="2 3">
    <name type="scientific">Janibacter melonis</name>
    <dbReference type="NCBI Taxonomy" id="262209"/>
    <lineage>
        <taxon>Bacteria</taxon>
        <taxon>Bacillati</taxon>
        <taxon>Actinomycetota</taxon>
        <taxon>Actinomycetes</taxon>
        <taxon>Micrococcales</taxon>
        <taxon>Intrasporangiaceae</taxon>
        <taxon>Janibacter</taxon>
    </lineage>
</organism>
<dbReference type="EMBL" id="LQZG01000002">
    <property type="protein sequence ID" value="OAB87918.1"/>
    <property type="molecule type" value="Genomic_DNA"/>
</dbReference>
<evidence type="ECO:0000256" key="1">
    <source>
        <dbReference type="PIRSR" id="PIRSR600760-2"/>
    </source>
</evidence>
<dbReference type="RefSeq" id="WP_068273773.1">
    <property type="nucleotide sequence ID" value="NZ_LQZG01000002.1"/>
</dbReference>
<evidence type="ECO:0000313" key="3">
    <source>
        <dbReference type="Proteomes" id="UP000076976"/>
    </source>
</evidence>
<protein>
    <submittedName>
        <fullName evidence="2">Fructose 1,6-bisphosphatase</fullName>
    </submittedName>
</protein>
<dbReference type="SUPFAM" id="SSF56655">
    <property type="entry name" value="Carbohydrate phosphatase"/>
    <property type="match status" value="1"/>
</dbReference>
<dbReference type="PANTHER" id="PTHR20854">
    <property type="entry name" value="INOSITOL MONOPHOSPHATASE"/>
    <property type="match status" value="1"/>
</dbReference>
<proteinExistence type="predicted"/>
<dbReference type="AlphaFoldDB" id="A0A176QDS3"/>
<dbReference type="GO" id="GO:0007165">
    <property type="term" value="P:signal transduction"/>
    <property type="evidence" value="ECO:0007669"/>
    <property type="project" value="TreeGrafter"/>
</dbReference>
<dbReference type="PRINTS" id="PR00377">
    <property type="entry name" value="IMPHPHTASES"/>
</dbReference>
<dbReference type="Proteomes" id="UP000076976">
    <property type="component" value="Unassembled WGS sequence"/>
</dbReference>
<keyword evidence="1" id="KW-0479">Metal-binding</keyword>
<feature type="binding site" evidence="1">
    <location>
        <position position="76"/>
    </location>
    <ligand>
        <name>Mg(2+)</name>
        <dbReference type="ChEBI" id="CHEBI:18420"/>
        <label>1</label>
        <note>catalytic</note>
    </ligand>
</feature>
<dbReference type="GO" id="GO:0046872">
    <property type="term" value="F:metal ion binding"/>
    <property type="evidence" value="ECO:0007669"/>
    <property type="project" value="UniProtKB-KW"/>
</dbReference>
<evidence type="ECO:0000313" key="2">
    <source>
        <dbReference type="EMBL" id="OAB87918.1"/>
    </source>
</evidence>
<dbReference type="Gene3D" id="3.30.540.10">
    <property type="entry name" value="Fructose-1,6-Bisphosphatase, subunit A, domain 1"/>
    <property type="match status" value="1"/>
</dbReference>
<comment type="caution">
    <text evidence="2">The sequence shown here is derived from an EMBL/GenBank/DDBJ whole genome shotgun (WGS) entry which is preliminary data.</text>
</comment>
<name>A0A176QDS3_9MICO</name>
<dbReference type="PANTHER" id="PTHR20854:SF4">
    <property type="entry name" value="INOSITOL-1-MONOPHOSPHATASE-RELATED"/>
    <property type="match status" value="1"/>
</dbReference>
<dbReference type="GO" id="GO:0008934">
    <property type="term" value="F:inositol monophosphate 1-phosphatase activity"/>
    <property type="evidence" value="ECO:0007669"/>
    <property type="project" value="TreeGrafter"/>
</dbReference>